<proteinExistence type="predicted"/>
<sequence length="210" mass="23315">MAWKQEGEDGYLRGRWKWKKKWVHVAPSSAASNAHSHSQRHTNANTINANATATATATANGTNASHLLLYKWTPITQSLNNGNTDDKNAGKEETPPVVEEPPRRKFKYMPIAVLEEQKNEAAENEASDKVEDEANKSYDVEPMANAKGELLDEKPDINDVPMEESQDNDHAVRQDLNESTLDLSLNLNALNDDGETGSKADHIRDGKRRG</sequence>
<dbReference type="AlphaFoldDB" id="A0A6J1CLM1"/>
<gene>
    <name evidence="3" type="primary">LOC111012736</name>
</gene>
<dbReference type="RefSeq" id="XP_022142680.1">
    <property type="nucleotide sequence ID" value="XM_022286988.1"/>
</dbReference>
<dbReference type="Proteomes" id="UP000504603">
    <property type="component" value="Unplaced"/>
</dbReference>
<evidence type="ECO:0000256" key="1">
    <source>
        <dbReference type="SAM" id="MobiDB-lite"/>
    </source>
</evidence>
<protein>
    <submittedName>
        <fullName evidence="3">Uncharacterized protein LOC111012736</fullName>
    </submittedName>
</protein>
<feature type="region of interest" description="Disordered" evidence="1">
    <location>
        <begin position="79"/>
        <end position="101"/>
    </location>
</feature>
<reference evidence="3" key="1">
    <citation type="submission" date="2025-08" db="UniProtKB">
        <authorList>
            <consortium name="RefSeq"/>
        </authorList>
    </citation>
    <scope>IDENTIFICATION</scope>
    <source>
        <strain evidence="3">OHB3-1</strain>
    </source>
</reference>
<evidence type="ECO:0000313" key="3">
    <source>
        <dbReference type="RefSeq" id="XP_022142680.1"/>
    </source>
</evidence>
<feature type="compositionally biased region" description="Basic and acidic residues" evidence="1">
    <location>
        <begin position="117"/>
        <end position="139"/>
    </location>
</feature>
<name>A0A6J1CLM1_MOMCH</name>
<keyword evidence="2" id="KW-1185">Reference proteome</keyword>
<accession>A0A6J1CLM1</accession>
<dbReference type="KEGG" id="mcha:111012736"/>
<feature type="region of interest" description="Disordered" evidence="1">
    <location>
        <begin position="117"/>
        <end position="210"/>
    </location>
</feature>
<dbReference type="PANTHER" id="PTHR34572:SF1">
    <property type="entry name" value="GOLGIN FAMILY A PROTEIN"/>
    <property type="match status" value="1"/>
</dbReference>
<dbReference type="PANTHER" id="PTHR34572">
    <property type="entry name" value="GOLGIN FAMILY A PROTEIN"/>
    <property type="match status" value="1"/>
</dbReference>
<dbReference type="OrthoDB" id="2020529at2759"/>
<feature type="compositionally biased region" description="Basic and acidic residues" evidence="1">
    <location>
        <begin position="84"/>
        <end position="94"/>
    </location>
</feature>
<feature type="compositionally biased region" description="Low complexity" evidence="1">
    <location>
        <begin position="181"/>
        <end position="191"/>
    </location>
</feature>
<feature type="compositionally biased region" description="Basic and acidic residues" evidence="1">
    <location>
        <begin position="167"/>
        <end position="176"/>
    </location>
</feature>
<evidence type="ECO:0000313" key="2">
    <source>
        <dbReference type="Proteomes" id="UP000504603"/>
    </source>
</evidence>
<organism evidence="2 3">
    <name type="scientific">Momordica charantia</name>
    <name type="common">Bitter gourd</name>
    <name type="synonym">Balsam pear</name>
    <dbReference type="NCBI Taxonomy" id="3673"/>
    <lineage>
        <taxon>Eukaryota</taxon>
        <taxon>Viridiplantae</taxon>
        <taxon>Streptophyta</taxon>
        <taxon>Embryophyta</taxon>
        <taxon>Tracheophyta</taxon>
        <taxon>Spermatophyta</taxon>
        <taxon>Magnoliopsida</taxon>
        <taxon>eudicotyledons</taxon>
        <taxon>Gunneridae</taxon>
        <taxon>Pentapetalae</taxon>
        <taxon>rosids</taxon>
        <taxon>fabids</taxon>
        <taxon>Cucurbitales</taxon>
        <taxon>Cucurbitaceae</taxon>
        <taxon>Momordiceae</taxon>
        <taxon>Momordica</taxon>
    </lineage>
</organism>
<dbReference type="GeneID" id="111012736"/>